<sequence length="131" mass="14479">MTLEIALKEKCISTDSLISGSDGLQIQNERTRSILLFTNVTARHYGNYTCLASNSLGSYNVSLRLINLGHLGNDAEQGNGNRHFRLNYLWFNTTAKTQGSNSGWQRISPPSPPALRFTREISSSSLGQLAF</sequence>
<dbReference type="AlphaFoldDB" id="V8NFF8"/>
<dbReference type="InterPro" id="IPR013098">
    <property type="entry name" value="Ig_I-set"/>
</dbReference>
<evidence type="ECO:0000259" key="1">
    <source>
        <dbReference type="Pfam" id="PF07679"/>
    </source>
</evidence>
<gene>
    <name evidence="2" type="primary">Iglon5</name>
    <name evidence="2" type="ORF">L345_13435</name>
</gene>
<accession>V8NFF8</accession>
<proteinExistence type="predicted"/>
<dbReference type="Proteomes" id="UP000018936">
    <property type="component" value="Unassembled WGS sequence"/>
</dbReference>
<name>V8NFF8_OPHHA</name>
<dbReference type="EMBL" id="AZIM01004369">
    <property type="protein sequence ID" value="ETE60820.1"/>
    <property type="molecule type" value="Genomic_DNA"/>
</dbReference>
<dbReference type="Gene3D" id="2.60.40.10">
    <property type="entry name" value="Immunoglobulins"/>
    <property type="match status" value="1"/>
</dbReference>
<comment type="caution">
    <text evidence="2">The sequence shown here is derived from an EMBL/GenBank/DDBJ whole genome shotgun (WGS) entry which is preliminary data.</text>
</comment>
<feature type="domain" description="Immunoglobulin I-set" evidence="1">
    <location>
        <begin position="15"/>
        <end position="65"/>
    </location>
</feature>
<organism evidence="2 3">
    <name type="scientific">Ophiophagus hannah</name>
    <name type="common">King cobra</name>
    <name type="synonym">Naja hannah</name>
    <dbReference type="NCBI Taxonomy" id="8665"/>
    <lineage>
        <taxon>Eukaryota</taxon>
        <taxon>Metazoa</taxon>
        <taxon>Chordata</taxon>
        <taxon>Craniata</taxon>
        <taxon>Vertebrata</taxon>
        <taxon>Euteleostomi</taxon>
        <taxon>Lepidosauria</taxon>
        <taxon>Squamata</taxon>
        <taxon>Bifurcata</taxon>
        <taxon>Unidentata</taxon>
        <taxon>Episquamata</taxon>
        <taxon>Toxicofera</taxon>
        <taxon>Serpentes</taxon>
        <taxon>Colubroidea</taxon>
        <taxon>Elapidae</taxon>
        <taxon>Elapinae</taxon>
        <taxon>Ophiophagus</taxon>
    </lineage>
</organism>
<feature type="non-terminal residue" evidence="2">
    <location>
        <position position="1"/>
    </location>
</feature>
<dbReference type="OrthoDB" id="6159398at2759"/>
<dbReference type="InterPro" id="IPR013783">
    <property type="entry name" value="Ig-like_fold"/>
</dbReference>
<keyword evidence="3" id="KW-1185">Reference proteome</keyword>
<dbReference type="InterPro" id="IPR036179">
    <property type="entry name" value="Ig-like_dom_sf"/>
</dbReference>
<evidence type="ECO:0000313" key="3">
    <source>
        <dbReference type="Proteomes" id="UP000018936"/>
    </source>
</evidence>
<dbReference type="SUPFAM" id="SSF48726">
    <property type="entry name" value="Immunoglobulin"/>
    <property type="match status" value="1"/>
</dbReference>
<dbReference type="Pfam" id="PF07679">
    <property type="entry name" value="I-set"/>
    <property type="match status" value="1"/>
</dbReference>
<dbReference type="CDD" id="cd00096">
    <property type="entry name" value="Ig"/>
    <property type="match status" value="1"/>
</dbReference>
<evidence type="ECO:0000313" key="2">
    <source>
        <dbReference type="EMBL" id="ETE60820.1"/>
    </source>
</evidence>
<reference evidence="2 3" key="1">
    <citation type="journal article" date="2013" name="Proc. Natl. Acad. Sci. U.S.A.">
        <title>The king cobra genome reveals dynamic gene evolution and adaptation in the snake venom system.</title>
        <authorList>
            <person name="Vonk F.J."/>
            <person name="Casewell N.R."/>
            <person name="Henkel C.V."/>
            <person name="Heimberg A.M."/>
            <person name="Jansen H.J."/>
            <person name="McCleary R.J."/>
            <person name="Kerkkamp H.M."/>
            <person name="Vos R.A."/>
            <person name="Guerreiro I."/>
            <person name="Calvete J.J."/>
            <person name="Wuster W."/>
            <person name="Woods A.E."/>
            <person name="Logan J.M."/>
            <person name="Harrison R.A."/>
            <person name="Castoe T.A."/>
            <person name="de Koning A.P."/>
            <person name="Pollock D.D."/>
            <person name="Yandell M."/>
            <person name="Calderon D."/>
            <person name="Renjifo C."/>
            <person name="Currier R.B."/>
            <person name="Salgado D."/>
            <person name="Pla D."/>
            <person name="Sanz L."/>
            <person name="Hyder A.S."/>
            <person name="Ribeiro J.M."/>
            <person name="Arntzen J.W."/>
            <person name="van den Thillart G.E."/>
            <person name="Boetzer M."/>
            <person name="Pirovano W."/>
            <person name="Dirks R.P."/>
            <person name="Spaink H.P."/>
            <person name="Duboule D."/>
            <person name="McGlinn E."/>
            <person name="Kini R.M."/>
            <person name="Richardson M.K."/>
        </authorList>
    </citation>
    <scope>NUCLEOTIDE SEQUENCE</scope>
    <source>
        <tissue evidence="2">Blood</tissue>
    </source>
</reference>
<protein>
    <submittedName>
        <fullName evidence="2">IgLON family member 5</fullName>
    </submittedName>
</protein>